<feature type="coiled-coil region" evidence="2">
    <location>
        <begin position="93"/>
        <end position="148"/>
    </location>
</feature>
<feature type="region of interest" description="Disordered" evidence="3">
    <location>
        <begin position="240"/>
        <end position="261"/>
    </location>
</feature>
<dbReference type="GO" id="GO:0055028">
    <property type="term" value="C:cortical microtubule"/>
    <property type="evidence" value="ECO:0007669"/>
    <property type="project" value="TreeGrafter"/>
</dbReference>
<evidence type="ECO:0000313" key="4">
    <source>
        <dbReference type="EMBL" id="KAK1292662.1"/>
    </source>
</evidence>
<dbReference type="PANTHER" id="PTHR31342">
    <property type="entry name" value="PROTEIN CHUP1, CHLOROPLASTIC"/>
    <property type="match status" value="1"/>
</dbReference>
<dbReference type="GO" id="GO:0072699">
    <property type="term" value="P:protein localization to cortical microtubule cytoskeleton"/>
    <property type="evidence" value="ECO:0007669"/>
    <property type="project" value="TreeGrafter"/>
</dbReference>
<feature type="region of interest" description="Disordered" evidence="3">
    <location>
        <begin position="190"/>
        <end position="221"/>
    </location>
</feature>
<sequence length="505" mass="56894">MKQELPIENKASPIIPTRTRASPRPKDSPRSEAANGVSPGLKPRLKATALDANATQKTRRSLVLPKEVARISVRPENRAVRAHRIGDDPDGRAKELQRRLDESESSVAAMKFELETLRRLNLELEERNRQCLEELELAQAKVSALERQSQGVSVVEEVKNPNFSDVQKLISKKLENIGLKKGPLKIQSSSLALAPKPLETPPKIVKSTPPPPPPPPRTVPTCTAAVQKSPALLEFYHSLTKHNPKKDSTGNKSSNASSMNNAHSSVVGEFQNRSAHLLAIKADVETKGDFIRSLIQKVQSAAYTEIEDVLNFIDWLDVQLSSLADERAVLKHFNWPERKADAMREAAFEYRNLKRLEIEVSSHEDDAFIPIEIALKKMESLMEKSEHSIQRLVRLRDSNTSHYKENNIPTEWMLESGMVSKMKLSAIKLAKTYMKRVSTELASIRPSERESMSESLLVQVVRFAYRAHQFAGGLDSETMRIFEEMRLRVRSHDKGNLQFMTSFTS</sequence>
<dbReference type="PANTHER" id="PTHR31342:SF43">
    <property type="entry name" value="F11A17.16"/>
    <property type="match status" value="1"/>
</dbReference>
<evidence type="ECO:0000256" key="2">
    <source>
        <dbReference type="SAM" id="Coils"/>
    </source>
</evidence>
<evidence type="ECO:0000256" key="1">
    <source>
        <dbReference type="ARBA" id="ARBA00023054"/>
    </source>
</evidence>
<dbReference type="AlphaFoldDB" id="A0AAV9CUU6"/>
<proteinExistence type="predicted"/>
<evidence type="ECO:0008006" key="6">
    <source>
        <dbReference type="Google" id="ProtNLM"/>
    </source>
</evidence>
<accession>A0AAV9CUU6</accession>
<feature type="coiled-coil region" evidence="2">
    <location>
        <begin position="339"/>
        <end position="395"/>
    </location>
</feature>
<feature type="compositionally biased region" description="Low complexity" evidence="3">
    <location>
        <begin position="251"/>
        <end position="261"/>
    </location>
</feature>
<evidence type="ECO:0000313" key="5">
    <source>
        <dbReference type="Proteomes" id="UP001180020"/>
    </source>
</evidence>
<feature type="compositionally biased region" description="Pro residues" evidence="3">
    <location>
        <begin position="208"/>
        <end position="218"/>
    </location>
</feature>
<reference evidence="4" key="2">
    <citation type="submission" date="2023-06" db="EMBL/GenBank/DDBJ databases">
        <authorList>
            <person name="Ma L."/>
            <person name="Liu K.-W."/>
            <person name="Li Z."/>
            <person name="Hsiao Y.-Y."/>
            <person name="Qi Y."/>
            <person name="Fu T."/>
            <person name="Tang G."/>
            <person name="Zhang D."/>
            <person name="Sun W.-H."/>
            <person name="Liu D.-K."/>
            <person name="Li Y."/>
            <person name="Chen G.-Z."/>
            <person name="Liu X.-D."/>
            <person name="Liao X.-Y."/>
            <person name="Jiang Y.-T."/>
            <person name="Yu X."/>
            <person name="Hao Y."/>
            <person name="Huang J."/>
            <person name="Zhao X.-W."/>
            <person name="Ke S."/>
            <person name="Chen Y.-Y."/>
            <person name="Wu W.-L."/>
            <person name="Hsu J.-L."/>
            <person name="Lin Y.-F."/>
            <person name="Huang M.-D."/>
            <person name="Li C.-Y."/>
            <person name="Huang L."/>
            <person name="Wang Z.-W."/>
            <person name="Zhao X."/>
            <person name="Zhong W.-Y."/>
            <person name="Peng D.-H."/>
            <person name="Ahmad S."/>
            <person name="Lan S."/>
            <person name="Zhang J.-S."/>
            <person name="Tsai W.-C."/>
            <person name="Van De Peer Y."/>
            <person name="Liu Z.-J."/>
        </authorList>
    </citation>
    <scope>NUCLEOTIDE SEQUENCE</scope>
    <source>
        <strain evidence="4">CP</strain>
        <tissue evidence="4">Leaves</tissue>
    </source>
</reference>
<dbReference type="Proteomes" id="UP001180020">
    <property type="component" value="Unassembled WGS sequence"/>
</dbReference>
<comment type="caution">
    <text evidence="4">The sequence shown here is derived from an EMBL/GenBank/DDBJ whole genome shotgun (WGS) entry which is preliminary data.</text>
</comment>
<gene>
    <name evidence="4" type="ORF">QJS10_CPB17g00865</name>
</gene>
<name>A0AAV9CUU6_ACOCL</name>
<keyword evidence="1 2" id="KW-0175">Coiled coil</keyword>
<evidence type="ECO:0000256" key="3">
    <source>
        <dbReference type="SAM" id="MobiDB-lite"/>
    </source>
</evidence>
<organism evidence="4 5">
    <name type="scientific">Acorus calamus</name>
    <name type="common">Sweet flag</name>
    <dbReference type="NCBI Taxonomy" id="4465"/>
    <lineage>
        <taxon>Eukaryota</taxon>
        <taxon>Viridiplantae</taxon>
        <taxon>Streptophyta</taxon>
        <taxon>Embryophyta</taxon>
        <taxon>Tracheophyta</taxon>
        <taxon>Spermatophyta</taxon>
        <taxon>Magnoliopsida</taxon>
        <taxon>Liliopsida</taxon>
        <taxon>Acoraceae</taxon>
        <taxon>Acorus</taxon>
    </lineage>
</organism>
<protein>
    <recommendedName>
        <fullName evidence="6">Protein CHUP1, chloroplastic</fullName>
    </recommendedName>
</protein>
<dbReference type="InterPro" id="IPR040265">
    <property type="entry name" value="CHUP1/IPGA1-like"/>
</dbReference>
<feature type="region of interest" description="Disordered" evidence="3">
    <location>
        <begin position="1"/>
        <end position="58"/>
    </location>
</feature>
<keyword evidence="5" id="KW-1185">Reference proteome</keyword>
<dbReference type="EMBL" id="JAUJYO010000017">
    <property type="protein sequence ID" value="KAK1292662.1"/>
    <property type="molecule type" value="Genomic_DNA"/>
</dbReference>
<reference evidence="4" key="1">
    <citation type="journal article" date="2023" name="Nat. Commun.">
        <title>Diploid and tetraploid genomes of Acorus and the evolution of monocots.</title>
        <authorList>
            <person name="Ma L."/>
            <person name="Liu K.W."/>
            <person name="Li Z."/>
            <person name="Hsiao Y.Y."/>
            <person name="Qi Y."/>
            <person name="Fu T."/>
            <person name="Tang G.D."/>
            <person name="Zhang D."/>
            <person name="Sun W.H."/>
            <person name="Liu D.K."/>
            <person name="Li Y."/>
            <person name="Chen G.Z."/>
            <person name="Liu X.D."/>
            <person name="Liao X.Y."/>
            <person name="Jiang Y.T."/>
            <person name="Yu X."/>
            <person name="Hao Y."/>
            <person name="Huang J."/>
            <person name="Zhao X.W."/>
            <person name="Ke S."/>
            <person name="Chen Y.Y."/>
            <person name="Wu W.L."/>
            <person name="Hsu J.L."/>
            <person name="Lin Y.F."/>
            <person name="Huang M.D."/>
            <person name="Li C.Y."/>
            <person name="Huang L."/>
            <person name="Wang Z.W."/>
            <person name="Zhao X."/>
            <person name="Zhong W.Y."/>
            <person name="Peng D.H."/>
            <person name="Ahmad S."/>
            <person name="Lan S."/>
            <person name="Zhang J.S."/>
            <person name="Tsai W.C."/>
            <person name="Van de Peer Y."/>
            <person name="Liu Z.J."/>
        </authorList>
    </citation>
    <scope>NUCLEOTIDE SEQUENCE</scope>
    <source>
        <strain evidence="4">CP</strain>
    </source>
</reference>